<accession>A0A834HHP8</accession>
<reference evidence="2" key="1">
    <citation type="submission" date="2019-11" db="EMBL/GenBank/DDBJ databases">
        <authorList>
            <person name="Liu Y."/>
            <person name="Hou J."/>
            <person name="Li T.-Q."/>
            <person name="Guan C.-H."/>
            <person name="Wu X."/>
            <person name="Wu H.-Z."/>
            <person name="Ling F."/>
            <person name="Zhang R."/>
            <person name="Shi X.-G."/>
            <person name="Ren J.-P."/>
            <person name="Chen E.-F."/>
            <person name="Sun J.-M."/>
        </authorList>
    </citation>
    <scope>NUCLEOTIDE SEQUENCE</scope>
    <source>
        <strain evidence="2">Adult_tree_wgs_1</strain>
        <tissue evidence="2">Leaves</tissue>
    </source>
</reference>
<keyword evidence="3" id="KW-1185">Reference proteome</keyword>
<evidence type="ECO:0000313" key="3">
    <source>
        <dbReference type="Proteomes" id="UP000626092"/>
    </source>
</evidence>
<protein>
    <submittedName>
        <fullName evidence="2">Uncharacterized protein</fullName>
    </submittedName>
</protein>
<organism evidence="2 3">
    <name type="scientific">Rhododendron simsii</name>
    <name type="common">Sims's rhododendron</name>
    <dbReference type="NCBI Taxonomy" id="118357"/>
    <lineage>
        <taxon>Eukaryota</taxon>
        <taxon>Viridiplantae</taxon>
        <taxon>Streptophyta</taxon>
        <taxon>Embryophyta</taxon>
        <taxon>Tracheophyta</taxon>
        <taxon>Spermatophyta</taxon>
        <taxon>Magnoliopsida</taxon>
        <taxon>eudicotyledons</taxon>
        <taxon>Gunneridae</taxon>
        <taxon>Pentapetalae</taxon>
        <taxon>asterids</taxon>
        <taxon>Ericales</taxon>
        <taxon>Ericaceae</taxon>
        <taxon>Ericoideae</taxon>
        <taxon>Rhodoreae</taxon>
        <taxon>Rhododendron</taxon>
    </lineage>
</organism>
<proteinExistence type="predicted"/>
<dbReference type="AlphaFoldDB" id="A0A834HHP8"/>
<sequence>MAELCLFLAKVGQCVSQAFSDMEALIKARKTLRGELRVKREEAKTTAEEIEKLEAKVADTVVVMEERNQLLTEVQDLKAERDRLTVEKKRSNEDLPRLLEESNDACYNEAGEQGY</sequence>
<gene>
    <name evidence="2" type="ORF">RHSIM_Rhsim01G0120000</name>
</gene>
<evidence type="ECO:0000256" key="1">
    <source>
        <dbReference type="SAM" id="MobiDB-lite"/>
    </source>
</evidence>
<dbReference type="Proteomes" id="UP000626092">
    <property type="component" value="Unassembled WGS sequence"/>
</dbReference>
<feature type="region of interest" description="Disordered" evidence="1">
    <location>
        <begin position="90"/>
        <end position="115"/>
    </location>
</feature>
<comment type="caution">
    <text evidence="2">The sequence shown here is derived from an EMBL/GenBank/DDBJ whole genome shotgun (WGS) entry which is preliminary data.</text>
</comment>
<dbReference type="EMBL" id="WJXA01000001">
    <property type="protein sequence ID" value="KAF7154399.1"/>
    <property type="molecule type" value="Genomic_DNA"/>
</dbReference>
<evidence type="ECO:0000313" key="2">
    <source>
        <dbReference type="EMBL" id="KAF7154399.1"/>
    </source>
</evidence>
<name>A0A834HHP8_RHOSS</name>
<feature type="compositionally biased region" description="Basic and acidic residues" evidence="1">
    <location>
        <begin position="90"/>
        <end position="100"/>
    </location>
</feature>